<dbReference type="SUPFAM" id="SSF56784">
    <property type="entry name" value="HAD-like"/>
    <property type="match status" value="1"/>
</dbReference>
<dbReference type="EMBL" id="CP123872">
    <property type="protein sequence ID" value="WND01847.1"/>
    <property type="molecule type" value="Genomic_DNA"/>
</dbReference>
<dbReference type="RefSeq" id="WP_310797677.1">
    <property type="nucleotide sequence ID" value="NZ_CP123872.1"/>
</dbReference>
<sequence length="202" mass="23172">MKKISAVIFDVGNVLVKWDPRVIYEKHFEDKTELDWFMDTVVNMDWHKHHDAGRTFEEGVRIRSEKFPDYADLIKLYHTQWDDTITGVIQQSVDCLRALKAKGIPVYGLTNFNGPQFDRFRQQFDFIGLMDGVVVSGDEGIIKPDPAIYHLILERYGLKAEETYFIDDGLPNIVAARAEGIVGHHFTSPEGLVKELKDFGLI</sequence>
<organism evidence="1 2">
    <name type="scientific">Temperatibacter marinus</name>
    <dbReference type="NCBI Taxonomy" id="1456591"/>
    <lineage>
        <taxon>Bacteria</taxon>
        <taxon>Pseudomonadati</taxon>
        <taxon>Pseudomonadota</taxon>
        <taxon>Alphaproteobacteria</taxon>
        <taxon>Kordiimonadales</taxon>
        <taxon>Temperatibacteraceae</taxon>
        <taxon>Temperatibacter</taxon>
    </lineage>
</organism>
<proteinExistence type="predicted"/>
<evidence type="ECO:0000313" key="1">
    <source>
        <dbReference type="EMBL" id="WND01847.1"/>
    </source>
</evidence>
<gene>
    <name evidence="1" type="ORF">QGN29_09820</name>
</gene>
<dbReference type="Proteomes" id="UP001268683">
    <property type="component" value="Chromosome"/>
</dbReference>
<dbReference type="Pfam" id="PF00702">
    <property type="entry name" value="Hydrolase"/>
    <property type="match status" value="1"/>
</dbReference>
<dbReference type="CDD" id="cd02603">
    <property type="entry name" value="HAD_sEH-N_like"/>
    <property type="match status" value="1"/>
</dbReference>
<dbReference type="NCBIfam" id="TIGR01509">
    <property type="entry name" value="HAD-SF-IA-v3"/>
    <property type="match status" value="1"/>
</dbReference>
<dbReference type="InterPro" id="IPR023214">
    <property type="entry name" value="HAD_sf"/>
</dbReference>
<protein>
    <submittedName>
        <fullName evidence="1">HAD family phosphatase</fullName>
    </submittedName>
</protein>
<dbReference type="InterPro" id="IPR006439">
    <property type="entry name" value="HAD-SF_hydro_IA"/>
</dbReference>
<dbReference type="PANTHER" id="PTHR43611:SF3">
    <property type="entry name" value="FLAVIN MONONUCLEOTIDE HYDROLASE 1, CHLOROPLATIC"/>
    <property type="match status" value="1"/>
</dbReference>
<dbReference type="KEGG" id="tmk:QGN29_09820"/>
<dbReference type="SFLD" id="SFLDG01129">
    <property type="entry name" value="C1.5:_HAD__Beta-PGM__Phosphata"/>
    <property type="match status" value="1"/>
</dbReference>
<dbReference type="SFLD" id="SFLDS00003">
    <property type="entry name" value="Haloacid_Dehalogenase"/>
    <property type="match status" value="1"/>
</dbReference>
<dbReference type="InterPro" id="IPR023198">
    <property type="entry name" value="PGP-like_dom2"/>
</dbReference>
<keyword evidence="2" id="KW-1185">Reference proteome</keyword>
<dbReference type="AlphaFoldDB" id="A0AA52EAQ5"/>
<accession>A0AA52EAQ5</accession>
<dbReference type="Gene3D" id="3.40.50.1000">
    <property type="entry name" value="HAD superfamily/HAD-like"/>
    <property type="match status" value="1"/>
</dbReference>
<evidence type="ECO:0000313" key="2">
    <source>
        <dbReference type="Proteomes" id="UP001268683"/>
    </source>
</evidence>
<name>A0AA52EAQ5_9PROT</name>
<dbReference type="PANTHER" id="PTHR43611">
    <property type="entry name" value="ALPHA-D-GLUCOSE 1-PHOSPHATE PHOSPHATASE"/>
    <property type="match status" value="1"/>
</dbReference>
<reference evidence="1" key="1">
    <citation type="submission" date="2023-04" db="EMBL/GenBank/DDBJ databases">
        <title>Complete genome sequence of Temperatibacter marinus.</title>
        <authorList>
            <person name="Rong J.-C."/>
            <person name="Yi M.-L."/>
            <person name="Zhao Q."/>
        </authorList>
    </citation>
    <scope>NUCLEOTIDE SEQUENCE</scope>
    <source>
        <strain evidence="1">NBRC 110045</strain>
    </source>
</reference>
<dbReference type="InterPro" id="IPR036412">
    <property type="entry name" value="HAD-like_sf"/>
</dbReference>
<dbReference type="Gene3D" id="1.10.150.240">
    <property type="entry name" value="Putative phosphatase, domain 2"/>
    <property type="match status" value="1"/>
</dbReference>